<sequence length="103" mass="11863">MNSTSDLPLGTRITLRRTPTVNNAVKENLKTLRLHMAGKMRAQKLYYEKPGQSPLLRNIKMENKVSVHDRLGNHKNRTMAFDFSTGDTIIRNKHFQKKGIIMV</sequence>
<organism evidence="1 2">
    <name type="scientific">Pyrocoelia pectoralis</name>
    <dbReference type="NCBI Taxonomy" id="417401"/>
    <lineage>
        <taxon>Eukaryota</taxon>
        <taxon>Metazoa</taxon>
        <taxon>Ecdysozoa</taxon>
        <taxon>Arthropoda</taxon>
        <taxon>Hexapoda</taxon>
        <taxon>Insecta</taxon>
        <taxon>Pterygota</taxon>
        <taxon>Neoptera</taxon>
        <taxon>Endopterygota</taxon>
        <taxon>Coleoptera</taxon>
        <taxon>Polyphaga</taxon>
        <taxon>Elateriformia</taxon>
        <taxon>Elateroidea</taxon>
        <taxon>Lampyridae</taxon>
        <taxon>Lampyrinae</taxon>
        <taxon>Pyrocoelia</taxon>
    </lineage>
</organism>
<protein>
    <submittedName>
        <fullName evidence="1">Uncharacterized protein</fullName>
    </submittedName>
</protein>
<evidence type="ECO:0000313" key="1">
    <source>
        <dbReference type="EMBL" id="KAK5645917.1"/>
    </source>
</evidence>
<dbReference type="AlphaFoldDB" id="A0AAN7ZJA8"/>
<gene>
    <name evidence="1" type="ORF">RI129_004381</name>
</gene>
<proteinExistence type="predicted"/>
<comment type="caution">
    <text evidence="1">The sequence shown here is derived from an EMBL/GenBank/DDBJ whole genome shotgun (WGS) entry which is preliminary data.</text>
</comment>
<keyword evidence="2" id="KW-1185">Reference proteome</keyword>
<evidence type="ECO:0000313" key="2">
    <source>
        <dbReference type="Proteomes" id="UP001329430"/>
    </source>
</evidence>
<name>A0AAN7ZJA8_9COLE</name>
<dbReference type="EMBL" id="JAVRBK010000003">
    <property type="protein sequence ID" value="KAK5645917.1"/>
    <property type="molecule type" value="Genomic_DNA"/>
</dbReference>
<accession>A0AAN7ZJA8</accession>
<reference evidence="1 2" key="1">
    <citation type="journal article" date="2024" name="Insects">
        <title>An Improved Chromosome-Level Genome Assembly of the Firefly Pyrocoelia pectoralis.</title>
        <authorList>
            <person name="Fu X."/>
            <person name="Meyer-Rochow V.B."/>
            <person name="Ballantyne L."/>
            <person name="Zhu X."/>
        </authorList>
    </citation>
    <scope>NUCLEOTIDE SEQUENCE [LARGE SCALE GENOMIC DNA]</scope>
    <source>
        <strain evidence="1">XCY_ONT2</strain>
    </source>
</reference>
<dbReference type="Proteomes" id="UP001329430">
    <property type="component" value="Chromosome 3"/>
</dbReference>